<evidence type="ECO:0000256" key="2">
    <source>
        <dbReference type="ARBA" id="ARBA00022692"/>
    </source>
</evidence>
<reference evidence="6" key="3">
    <citation type="submission" date="2020-12" db="UniProtKB">
        <authorList>
            <consortium name="EnsemblPlants"/>
        </authorList>
    </citation>
    <scope>IDENTIFICATION</scope>
</reference>
<dbReference type="InterPro" id="IPR051679">
    <property type="entry name" value="DASS-Related_Transporters"/>
</dbReference>
<dbReference type="AlphaFoldDB" id="A0A2K1J800"/>
<keyword evidence="7" id="KW-1185">Reference proteome</keyword>
<dbReference type="InParanoid" id="A0A2K1J800"/>
<dbReference type="PANTHER" id="PTHR43652:SF9">
    <property type="entry name" value="RCK C-TERMINAL DOMAIN-CONTAINING PROTEIN"/>
    <property type="match status" value="1"/>
</dbReference>
<keyword evidence="3" id="KW-1133">Transmembrane helix</keyword>
<protein>
    <submittedName>
        <fullName evidence="5 6">Uncharacterized protein</fullName>
    </submittedName>
</protein>
<dbReference type="Proteomes" id="UP000006727">
    <property type="component" value="Chromosome 16"/>
</dbReference>
<dbReference type="GO" id="GO:0016020">
    <property type="term" value="C:membrane"/>
    <property type="evidence" value="ECO:0007669"/>
    <property type="project" value="UniProtKB-SubCell"/>
</dbReference>
<comment type="subcellular location">
    <subcellularLocation>
        <location evidence="1">Membrane</location>
        <topology evidence="1">Multi-pass membrane protein</topology>
    </subcellularLocation>
</comment>
<keyword evidence="4" id="KW-0472">Membrane</keyword>
<dbReference type="STRING" id="3218.A0A2K1J800"/>
<dbReference type="Gramene" id="Pp3c16_10380V3.1">
    <property type="protein sequence ID" value="Pp3c16_10380V3.1"/>
    <property type="gene ID" value="Pp3c16_10380"/>
</dbReference>
<proteinExistence type="predicted"/>
<reference evidence="5 7" key="1">
    <citation type="journal article" date="2008" name="Science">
        <title>The Physcomitrella genome reveals evolutionary insights into the conquest of land by plants.</title>
        <authorList>
            <person name="Rensing S."/>
            <person name="Lang D."/>
            <person name="Zimmer A."/>
            <person name="Terry A."/>
            <person name="Salamov A."/>
            <person name="Shapiro H."/>
            <person name="Nishiyama T."/>
            <person name="Perroud P.-F."/>
            <person name="Lindquist E."/>
            <person name="Kamisugi Y."/>
            <person name="Tanahashi T."/>
            <person name="Sakakibara K."/>
            <person name="Fujita T."/>
            <person name="Oishi K."/>
            <person name="Shin-I T."/>
            <person name="Kuroki Y."/>
            <person name="Toyoda A."/>
            <person name="Suzuki Y."/>
            <person name="Hashimoto A."/>
            <person name="Yamaguchi K."/>
            <person name="Sugano A."/>
            <person name="Kohara Y."/>
            <person name="Fujiyama A."/>
            <person name="Anterola A."/>
            <person name="Aoki S."/>
            <person name="Ashton N."/>
            <person name="Barbazuk W.B."/>
            <person name="Barker E."/>
            <person name="Bennetzen J."/>
            <person name="Bezanilla M."/>
            <person name="Blankenship R."/>
            <person name="Cho S.H."/>
            <person name="Dutcher S."/>
            <person name="Estelle M."/>
            <person name="Fawcett J.A."/>
            <person name="Gundlach H."/>
            <person name="Hanada K."/>
            <person name="Heyl A."/>
            <person name="Hicks K.A."/>
            <person name="Hugh J."/>
            <person name="Lohr M."/>
            <person name="Mayer K."/>
            <person name="Melkozernov A."/>
            <person name="Murata T."/>
            <person name="Nelson D."/>
            <person name="Pils B."/>
            <person name="Prigge M."/>
            <person name="Reiss B."/>
            <person name="Renner T."/>
            <person name="Rombauts S."/>
            <person name="Rushton P."/>
            <person name="Sanderfoot A."/>
            <person name="Schween G."/>
            <person name="Shiu S.-H."/>
            <person name="Stueber K."/>
            <person name="Theodoulou F.L."/>
            <person name="Tu H."/>
            <person name="Van de Peer Y."/>
            <person name="Verrier P.J."/>
            <person name="Waters E."/>
            <person name="Wood A."/>
            <person name="Yang L."/>
            <person name="Cove D."/>
            <person name="Cuming A."/>
            <person name="Hasebe M."/>
            <person name="Lucas S."/>
            <person name="Mishler D.B."/>
            <person name="Reski R."/>
            <person name="Grigoriev I."/>
            <person name="Quatrano R.S."/>
            <person name="Boore J.L."/>
        </authorList>
    </citation>
    <scope>NUCLEOTIDE SEQUENCE [LARGE SCALE GENOMIC DNA]</scope>
    <source>
        <strain evidence="6 7">cv. Gransden 2004</strain>
    </source>
</reference>
<name>A0A2K1J800_PHYPA</name>
<dbReference type="EMBL" id="ABEU02000016">
    <property type="protein sequence ID" value="PNR37653.1"/>
    <property type="molecule type" value="Genomic_DNA"/>
</dbReference>
<gene>
    <name evidence="5" type="ORF">PHYPA_020762</name>
</gene>
<sequence length="217" mass="23959">MCQPRPLSEVRVNVGDVIVVGKQRRCTKQARAKGSTFEHRFRNNDAFSLITVMPESSPPKRLQMQAAMFLKAVMVGTQIVDSALDNEGLIDIFTAAFLTASLMLLTRYLRDDQAQNNINCKNLEKAGLSQAIANTFIKISRGINTKRAPYVAIYIRHRKLTIVLLSELVSNNAAAAIMYPIAAGQEDALNIVSTQMRVVVMLSVSATFILPCGYQPI</sequence>
<evidence type="ECO:0000256" key="4">
    <source>
        <dbReference type="ARBA" id="ARBA00023136"/>
    </source>
</evidence>
<dbReference type="PANTHER" id="PTHR43652">
    <property type="entry name" value="BASIC AMINO ACID ANTIPORTER YFCC-RELATED"/>
    <property type="match status" value="1"/>
</dbReference>
<dbReference type="EnsemblPlants" id="Pp3c16_10380V3.1">
    <property type="protein sequence ID" value="Pp3c16_10380V3.1"/>
    <property type="gene ID" value="Pp3c16_10380"/>
</dbReference>
<organism evidence="5">
    <name type="scientific">Physcomitrium patens</name>
    <name type="common">Spreading-leaved earth moss</name>
    <name type="synonym">Physcomitrella patens</name>
    <dbReference type="NCBI Taxonomy" id="3218"/>
    <lineage>
        <taxon>Eukaryota</taxon>
        <taxon>Viridiplantae</taxon>
        <taxon>Streptophyta</taxon>
        <taxon>Embryophyta</taxon>
        <taxon>Bryophyta</taxon>
        <taxon>Bryophytina</taxon>
        <taxon>Bryopsida</taxon>
        <taxon>Funariidae</taxon>
        <taxon>Funariales</taxon>
        <taxon>Funariaceae</taxon>
        <taxon>Physcomitrium</taxon>
    </lineage>
</organism>
<reference evidence="5 7" key="2">
    <citation type="journal article" date="2018" name="Plant J.">
        <title>The Physcomitrella patens chromosome-scale assembly reveals moss genome structure and evolution.</title>
        <authorList>
            <person name="Lang D."/>
            <person name="Ullrich K.K."/>
            <person name="Murat F."/>
            <person name="Fuchs J."/>
            <person name="Jenkins J."/>
            <person name="Haas F.B."/>
            <person name="Piednoel M."/>
            <person name="Gundlach H."/>
            <person name="Van Bel M."/>
            <person name="Meyberg R."/>
            <person name="Vives C."/>
            <person name="Morata J."/>
            <person name="Symeonidi A."/>
            <person name="Hiss M."/>
            <person name="Muchero W."/>
            <person name="Kamisugi Y."/>
            <person name="Saleh O."/>
            <person name="Blanc G."/>
            <person name="Decker E.L."/>
            <person name="van Gessel N."/>
            <person name="Grimwood J."/>
            <person name="Hayes R.D."/>
            <person name="Graham S.W."/>
            <person name="Gunter L.E."/>
            <person name="McDaniel S.F."/>
            <person name="Hoernstein S.N.W."/>
            <person name="Larsson A."/>
            <person name="Li F.W."/>
            <person name="Perroud P.F."/>
            <person name="Phillips J."/>
            <person name="Ranjan P."/>
            <person name="Rokshar D.S."/>
            <person name="Rothfels C.J."/>
            <person name="Schneider L."/>
            <person name="Shu S."/>
            <person name="Stevenson D.W."/>
            <person name="Thummler F."/>
            <person name="Tillich M."/>
            <person name="Villarreal Aguilar J.C."/>
            <person name="Widiez T."/>
            <person name="Wong G.K."/>
            <person name="Wymore A."/>
            <person name="Zhang Y."/>
            <person name="Zimmer A.D."/>
            <person name="Quatrano R.S."/>
            <person name="Mayer K.F.X."/>
            <person name="Goodstein D."/>
            <person name="Casacuberta J.M."/>
            <person name="Vandepoele K."/>
            <person name="Reski R."/>
            <person name="Cuming A.C."/>
            <person name="Tuskan G.A."/>
            <person name="Maumus F."/>
            <person name="Salse J."/>
            <person name="Schmutz J."/>
            <person name="Rensing S.A."/>
        </authorList>
    </citation>
    <scope>NUCLEOTIDE SEQUENCE [LARGE SCALE GENOMIC DNA]</scope>
    <source>
        <strain evidence="6 7">cv. Gransden 2004</strain>
    </source>
</reference>
<accession>A0A2K1J800</accession>
<evidence type="ECO:0000256" key="3">
    <source>
        <dbReference type="ARBA" id="ARBA00022989"/>
    </source>
</evidence>
<keyword evidence="2" id="KW-0812">Transmembrane</keyword>
<evidence type="ECO:0000313" key="5">
    <source>
        <dbReference type="EMBL" id="PNR37653.1"/>
    </source>
</evidence>
<evidence type="ECO:0000313" key="6">
    <source>
        <dbReference type="EnsemblPlants" id="Pp3c16_10380V3.1"/>
    </source>
</evidence>
<evidence type="ECO:0000256" key="1">
    <source>
        <dbReference type="ARBA" id="ARBA00004141"/>
    </source>
</evidence>
<evidence type="ECO:0000313" key="7">
    <source>
        <dbReference type="Proteomes" id="UP000006727"/>
    </source>
</evidence>